<dbReference type="EMBL" id="CM042010">
    <property type="protein sequence ID" value="KAI3782518.1"/>
    <property type="molecule type" value="Genomic_DNA"/>
</dbReference>
<protein>
    <submittedName>
        <fullName evidence="1">Uncharacterized protein</fullName>
    </submittedName>
</protein>
<evidence type="ECO:0000313" key="2">
    <source>
        <dbReference type="Proteomes" id="UP001055811"/>
    </source>
</evidence>
<proteinExistence type="predicted"/>
<evidence type="ECO:0000313" key="1">
    <source>
        <dbReference type="EMBL" id="KAI3782518.1"/>
    </source>
</evidence>
<organism evidence="1 2">
    <name type="scientific">Cichorium intybus</name>
    <name type="common">Chicory</name>
    <dbReference type="NCBI Taxonomy" id="13427"/>
    <lineage>
        <taxon>Eukaryota</taxon>
        <taxon>Viridiplantae</taxon>
        <taxon>Streptophyta</taxon>
        <taxon>Embryophyta</taxon>
        <taxon>Tracheophyta</taxon>
        <taxon>Spermatophyta</taxon>
        <taxon>Magnoliopsida</taxon>
        <taxon>eudicotyledons</taxon>
        <taxon>Gunneridae</taxon>
        <taxon>Pentapetalae</taxon>
        <taxon>asterids</taxon>
        <taxon>campanulids</taxon>
        <taxon>Asterales</taxon>
        <taxon>Asteraceae</taxon>
        <taxon>Cichorioideae</taxon>
        <taxon>Cichorieae</taxon>
        <taxon>Cichoriinae</taxon>
        <taxon>Cichorium</taxon>
    </lineage>
</organism>
<accession>A0ACB9GH66</accession>
<name>A0ACB9GH66_CICIN</name>
<sequence>MNRTEEHDSIAETEIRFQEVEETIRLERDEDRTKDKSIQISHEISLSLSLSVRSESLRSEAFNLNFFKVISCE</sequence>
<comment type="caution">
    <text evidence="1">The sequence shown here is derived from an EMBL/GenBank/DDBJ whole genome shotgun (WGS) entry which is preliminary data.</text>
</comment>
<reference evidence="2" key="1">
    <citation type="journal article" date="2022" name="Mol. Ecol. Resour.">
        <title>The genomes of chicory, endive, great burdock and yacon provide insights into Asteraceae palaeo-polyploidization history and plant inulin production.</title>
        <authorList>
            <person name="Fan W."/>
            <person name="Wang S."/>
            <person name="Wang H."/>
            <person name="Wang A."/>
            <person name="Jiang F."/>
            <person name="Liu H."/>
            <person name="Zhao H."/>
            <person name="Xu D."/>
            <person name="Zhang Y."/>
        </authorList>
    </citation>
    <scope>NUCLEOTIDE SEQUENCE [LARGE SCALE GENOMIC DNA]</scope>
    <source>
        <strain evidence="2">cv. Punajuju</strain>
    </source>
</reference>
<reference evidence="1 2" key="2">
    <citation type="journal article" date="2022" name="Mol. Ecol. Resour.">
        <title>The genomes of chicory, endive, great burdock and yacon provide insights into Asteraceae paleo-polyploidization history and plant inulin production.</title>
        <authorList>
            <person name="Fan W."/>
            <person name="Wang S."/>
            <person name="Wang H."/>
            <person name="Wang A."/>
            <person name="Jiang F."/>
            <person name="Liu H."/>
            <person name="Zhao H."/>
            <person name="Xu D."/>
            <person name="Zhang Y."/>
        </authorList>
    </citation>
    <scope>NUCLEOTIDE SEQUENCE [LARGE SCALE GENOMIC DNA]</scope>
    <source>
        <strain evidence="2">cv. Punajuju</strain>
        <tissue evidence="1">Leaves</tissue>
    </source>
</reference>
<keyword evidence="2" id="KW-1185">Reference proteome</keyword>
<gene>
    <name evidence="1" type="ORF">L2E82_12568</name>
</gene>
<dbReference type="Proteomes" id="UP001055811">
    <property type="component" value="Linkage Group LG02"/>
</dbReference>